<sequence>MDTQFAEYAWANDQRIAQLTGQIFSESYRQNILNQATDFDSFNLVVALTAVREVAPERELAMLSAFQIARYVDGKDNTNLDVLAEILTANGLPQAVGLLQNSTIRQQAEQRIAEGQALAQRLHIQGVPNFVQRTKKGYQHIKSDHSH</sequence>
<dbReference type="InterPro" id="IPR036249">
    <property type="entry name" value="Thioredoxin-like_sf"/>
</dbReference>
<dbReference type="EMBL" id="MUYA01000013">
    <property type="protein sequence ID" value="OOR98314.1"/>
    <property type="molecule type" value="Genomic_DNA"/>
</dbReference>
<accession>A0A1T0AQ84</accession>
<evidence type="ECO:0000313" key="1">
    <source>
        <dbReference type="EMBL" id="OOR98314.1"/>
    </source>
</evidence>
<dbReference type="Gene3D" id="3.40.30.10">
    <property type="entry name" value="Glutaredoxin"/>
    <property type="match status" value="1"/>
</dbReference>
<protein>
    <recommendedName>
        <fullName evidence="3">DSBA-like thioredoxin domain-containing protein</fullName>
    </recommendedName>
</protein>
<dbReference type="RefSeq" id="WP_078237449.1">
    <property type="nucleotide sequence ID" value="NZ_MUYA01000013.1"/>
</dbReference>
<evidence type="ECO:0008006" key="3">
    <source>
        <dbReference type="Google" id="ProtNLM"/>
    </source>
</evidence>
<comment type="caution">
    <text evidence="1">The sequence shown here is derived from an EMBL/GenBank/DDBJ whole genome shotgun (WGS) entry which is preliminary data.</text>
</comment>
<dbReference type="SUPFAM" id="SSF52833">
    <property type="entry name" value="Thioredoxin-like"/>
    <property type="match status" value="1"/>
</dbReference>
<dbReference type="STRING" id="734.B0187_08560"/>
<organism evidence="1 2">
    <name type="scientific">Haemophilus paracuniculus</name>
    <dbReference type="NCBI Taxonomy" id="734"/>
    <lineage>
        <taxon>Bacteria</taxon>
        <taxon>Pseudomonadati</taxon>
        <taxon>Pseudomonadota</taxon>
        <taxon>Gammaproteobacteria</taxon>
        <taxon>Pasteurellales</taxon>
        <taxon>Pasteurellaceae</taxon>
        <taxon>Haemophilus</taxon>
    </lineage>
</organism>
<name>A0A1T0AQ84_9PAST</name>
<dbReference type="AlphaFoldDB" id="A0A1T0AQ84"/>
<proteinExistence type="predicted"/>
<dbReference type="OrthoDB" id="9813770at2"/>
<gene>
    <name evidence="1" type="ORF">B0187_08560</name>
</gene>
<evidence type="ECO:0000313" key="2">
    <source>
        <dbReference type="Proteomes" id="UP000190867"/>
    </source>
</evidence>
<reference evidence="1 2" key="1">
    <citation type="submission" date="2017-02" db="EMBL/GenBank/DDBJ databases">
        <title>Draft genome sequence of Haemophilus paracuniculus CCUG 43573 type strain.</title>
        <authorList>
            <person name="Engstrom-Jakobsson H."/>
            <person name="Salva-Serra F."/>
            <person name="Thorell K."/>
            <person name="Gonzales-Siles L."/>
            <person name="Karlsson R."/>
            <person name="Boulund F."/>
            <person name="Engstrand L."/>
            <person name="Kristiansson E."/>
            <person name="Moore E."/>
        </authorList>
    </citation>
    <scope>NUCLEOTIDE SEQUENCE [LARGE SCALE GENOMIC DNA]</scope>
    <source>
        <strain evidence="1 2">CCUG 43573</strain>
    </source>
</reference>
<dbReference type="Proteomes" id="UP000190867">
    <property type="component" value="Unassembled WGS sequence"/>
</dbReference>
<keyword evidence="2" id="KW-1185">Reference proteome</keyword>